<comment type="caution">
    <text evidence="2">The sequence shown here is derived from an EMBL/GenBank/DDBJ whole genome shotgun (WGS) entry which is preliminary data.</text>
</comment>
<reference evidence="3" key="1">
    <citation type="submission" date="2017-09" db="EMBL/GenBank/DDBJ databases">
        <title>Depth-based differentiation of microbial function through sediment-hosted aquifers and enrichment of novel symbionts in the deep terrestrial subsurface.</title>
        <authorList>
            <person name="Probst A.J."/>
            <person name="Ladd B."/>
            <person name="Jarett J.K."/>
            <person name="Geller-Mcgrath D.E."/>
            <person name="Sieber C.M.K."/>
            <person name="Emerson J.B."/>
            <person name="Anantharaman K."/>
            <person name="Thomas B.C."/>
            <person name="Malmstrom R."/>
            <person name="Stieglmeier M."/>
            <person name="Klingl A."/>
            <person name="Woyke T."/>
            <person name="Ryan C.M."/>
            <person name="Banfield J.F."/>
        </authorList>
    </citation>
    <scope>NUCLEOTIDE SEQUENCE [LARGE SCALE GENOMIC DNA]</scope>
</reference>
<feature type="compositionally biased region" description="Basic and acidic residues" evidence="1">
    <location>
        <begin position="12"/>
        <end position="29"/>
    </location>
</feature>
<feature type="region of interest" description="Disordered" evidence="1">
    <location>
        <begin position="1"/>
        <end position="34"/>
    </location>
</feature>
<feature type="non-terminal residue" evidence="2">
    <location>
        <position position="1"/>
    </location>
</feature>
<evidence type="ECO:0000256" key="1">
    <source>
        <dbReference type="SAM" id="MobiDB-lite"/>
    </source>
</evidence>
<proteinExistence type="predicted"/>
<gene>
    <name evidence="2" type="ORF">COY61_01550</name>
</gene>
<organism evidence="2 3">
    <name type="scientific">bacterium (Candidatus Gribaldobacteria) CG_4_10_14_0_8_um_filter_33_9</name>
    <dbReference type="NCBI Taxonomy" id="2014266"/>
    <lineage>
        <taxon>Bacteria</taxon>
        <taxon>Candidatus Gribaldobacteria</taxon>
    </lineage>
</organism>
<name>A0A2M7RMT9_9BACT</name>
<dbReference type="AlphaFoldDB" id="A0A2M7RMT9"/>
<protein>
    <submittedName>
        <fullName evidence="2">Uncharacterized protein</fullName>
    </submittedName>
</protein>
<dbReference type="EMBL" id="PFMI01000040">
    <property type="protein sequence ID" value="PIZ00810.1"/>
    <property type="molecule type" value="Genomic_DNA"/>
</dbReference>
<evidence type="ECO:0000313" key="3">
    <source>
        <dbReference type="Proteomes" id="UP000229371"/>
    </source>
</evidence>
<dbReference type="Proteomes" id="UP000229371">
    <property type="component" value="Unassembled WGS sequence"/>
</dbReference>
<accession>A0A2M7RMT9</accession>
<sequence>PLNLEKGGFYRSTEKKETPEVKKEWEEKPPTPPPKEYEIVAAEGSIFPSVVIVGQPWSPGVSITLRVREIGTGVFVPLPTGTEISFKLFRSKDNGATWEDCEERDVIVFPQNNPYVVPFETTEVAFTGPQVVSKVGNKGIYDFCSRYCLGVKIKIKEV</sequence>
<evidence type="ECO:0000313" key="2">
    <source>
        <dbReference type="EMBL" id="PIZ00810.1"/>
    </source>
</evidence>